<dbReference type="GO" id="GO:0009451">
    <property type="term" value="P:RNA modification"/>
    <property type="evidence" value="ECO:0007669"/>
    <property type="project" value="InterPro"/>
</dbReference>
<dbReference type="AlphaFoldDB" id="A0A7I8K2K7"/>
<feature type="repeat" description="PPR" evidence="3">
    <location>
        <begin position="496"/>
        <end position="530"/>
    </location>
</feature>
<sequence length="719" mass="77491">MARLHQPLTAPLSLTLAAAMAIDSDSLPRMLKWCAGVACLRGGASLHARAVKGGFEASTSTANSLVSFYVRCGMIDSAWRVFQSMGTTKDSVSWNAMLHGFLSGGAAREEGLALFTAARAAGSELNLSNLVLALQACWKLGATLEALVIHGLVVRNGASSHLPIQNSLLCSYAKSRDMGSAQQMFDEIPHRDMISWSALIGGYAQCGEPEAGLRWFQEMVSSRSAEPDGVTLVNVLQACSCLEDAEPGEMIHAHAIRRGFQHDVFLGNSLISMYSKCLALGSARRAFAEVHRKNVVSWNSLLSGLVHGELHSEALSLFDSMRRAGFAEDEVTLVSLLHTCRSHQHGVRCRSIHSVATRRGFESNMVVVNTILDAYCKCGLVGLASRLFGAMNDRNLISWSTMMMGFSDSGQPDEAVSLFGDMMLADVRPNSVILLSILQACSALVEIKLLRSIHGVAFRNGLTGELAVGTALLDAYAKCGEIESSSKVFSGLPEKNVVSWSAMIAALGVNGRPRETLALFREMEFRGVKPNEVTVLSLLSACSHGGMVEEGLSCFGDVFSRYSLSPSPEHYSCLVDMLARAGDVGGAWKVIEELPVGLTVGAAAWGSLLSACRSHGHWELGERALSRVVELEQSEASGYLLASNMYAMGGEKRASARMRMMVKERGLRVAPGFSSVSLDRRLHRFVAGDDSHPRSVEIRSTVGHLHLCMRASSDEKAVD</sequence>
<dbReference type="NCBIfam" id="TIGR00756">
    <property type="entry name" value="PPR"/>
    <property type="match status" value="5"/>
</dbReference>
<dbReference type="PANTHER" id="PTHR47926">
    <property type="entry name" value="PENTATRICOPEPTIDE REPEAT-CONTAINING PROTEIN"/>
    <property type="match status" value="1"/>
</dbReference>
<dbReference type="FunFam" id="1.25.40.10:FF:000196">
    <property type="entry name" value="Pentatricopeptide repeat-containing protein At4g14850"/>
    <property type="match status" value="1"/>
</dbReference>
<keyword evidence="4" id="KW-0732">Signal</keyword>
<dbReference type="Pfam" id="PF20431">
    <property type="entry name" value="E_motif"/>
    <property type="match status" value="1"/>
</dbReference>
<keyword evidence="1" id="KW-0677">Repeat</keyword>
<protein>
    <submittedName>
        <fullName evidence="5">Uncharacterized protein</fullName>
    </submittedName>
</protein>
<evidence type="ECO:0000313" key="6">
    <source>
        <dbReference type="Proteomes" id="UP000663760"/>
    </source>
</evidence>
<dbReference type="InterPro" id="IPR002885">
    <property type="entry name" value="PPR_rpt"/>
</dbReference>
<dbReference type="Pfam" id="PF01535">
    <property type="entry name" value="PPR"/>
    <property type="match status" value="6"/>
</dbReference>
<accession>A0A7I8K2K7</accession>
<evidence type="ECO:0000256" key="2">
    <source>
        <dbReference type="ARBA" id="ARBA00061659"/>
    </source>
</evidence>
<dbReference type="InterPro" id="IPR011990">
    <property type="entry name" value="TPR-like_helical_dom_sf"/>
</dbReference>
<dbReference type="Proteomes" id="UP000663760">
    <property type="component" value="Chromosome 2"/>
</dbReference>
<evidence type="ECO:0000313" key="5">
    <source>
        <dbReference type="EMBL" id="CAA7391250.1"/>
    </source>
</evidence>
<evidence type="ECO:0000256" key="1">
    <source>
        <dbReference type="ARBA" id="ARBA00022737"/>
    </source>
</evidence>
<feature type="repeat" description="PPR" evidence="3">
    <location>
        <begin position="192"/>
        <end position="226"/>
    </location>
</feature>
<feature type="signal peptide" evidence="4">
    <location>
        <begin position="1"/>
        <end position="19"/>
    </location>
</feature>
<feature type="chain" id="PRO_5029914846" evidence="4">
    <location>
        <begin position="20"/>
        <end position="719"/>
    </location>
</feature>
<dbReference type="PANTHER" id="PTHR47926:SF452">
    <property type="entry name" value="PENTATRICOPEPTIDE REPEAT-CONTAINING PROTEIN"/>
    <property type="match status" value="1"/>
</dbReference>
<dbReference type="PROSITE" id="PS51375">
    <property type="entry name" value="PPR"/>
    <property type="match status" value="5"/>
</dbReference>
<dbReference type="FunFam" id="1.25.40.10:FF:000090">
    <property type="entry name" value="Pentatricopeptide repeat-containing protein, chloroplastic"/>
    <property type="match status" value="1"/>
</dbReference>
<evidence type="ECO:0000256" key="4">
    <source>
        <dbReference type="SAM" id="SignalP"/>
    </source>
</evidence>
<dbReference type="FunFam" id="1.25.40.10:FF:000073">
    <property type="entry name" value="Pentatricopeptide repeat-containing protein chloroplastic"/>
    <property type="match status" value="1"/>
</dbReference>
<dbReference type="InterPro" id="IPR046960">
    <property type="entry name" value="PPR_At4g14850-like_plant"/>
</dbReference>
<keyword evidence="6" id="KW-1185">Reference proteome</keyword>
<feature type="repeat" description="PPR" evidence="3">
    <location>
        <begin position="364"/>
        <end position="394"/>
    </location>
</feature>
<comment type="similarity">
    <text evidence="2">Belongs to the PPR family. PCMP-E subfamily.</text>
</comment>
<organism evidence="5 6">
    <name type="scientific">Spirodela intermedia</name>
    <name type="common">Intermediate duckweed</name>
    <dbReference type="NCBI Taxonomy" id="51605"/>
    <lineage>
        <taxon>Eukaryota</taxon>
        <taxon>Viridiplantae</taxon>
        <taxon>Streptophyta</taxon>
        <taxon>Embryophyta</taxon>
        <taxon>Tracheophyta</taxon>
        <taxon>Spermatophyta</taxon>
        <taxon>Magnoliopsida</taxon>
        <taxon>Liliopsida</taxon>
        <taxon>Araceae</taxon>
        <taxon>Lemnoideae</taxon>
        <taxon>Spirodela</taxon>
    </lineage>
</organism>
<dbReference type="GO" id="GO:0003729">
    <property type="term" value="F:mRNA binding"/>
    <property type="evidence" value="ECO:0007669"/>
    <property type="project" value="UniProtKB-ARBA"/>
</dbReference>
<feature type="repeat" description="PPR" evidence="3">
    <location>
        <begin position="294"/>
        <end position="328"/>
    </location>
</feature>
<proteinExistence type="inferred from homology"/>
<dbReference type="EMBL" id="LR746265">
    <property type="protein sequence ID" value="CAA7391250.1"/>
    <property type="molecule type" value="Genomic_DNA"/>
</dbReference>
<dbReference type="OrthoDB" id="185373at2759"/>
<reference evidence="5" key="1">
    <citation type="submission" date="2020-02" db="EMBL/GenBank/DDBJ databases">
        <authorList>
            <person name="Scholz U."/>
            <person name="Mascher M."/>
            <person name="Fiebig A."/>
        </authorList>
    </citation>
    <scope>NUCLEOTIDE SEQUENCE</scope>
</reference>
<gene>
    <name evidence="5" type="ORF">SI8410_02002590</name>
</gene>
<feature type="repeat" description="PPR" evidence="3">
    <location>
        <begin position="395"/>
        <end position="429"/>
    </location>
</feature>
<dbReference type="Pfam" id="PF13041">
    <property type="entry name" value="PPR_2"/>
    <property type="match status" value="2"/>
</dbReference>
<evidence type="ECO:0000256" key="3">
    <source>
        <dbReference type="PROSITE-ProRule" id="PRU00708"/>
    </source>
</evidence>
<dbReference type="InterPro" id="IPR046848">
    <property type="entry name" value="E_motif"/>
</dbReference>
<dbReference type="Gene3D" id="1.25.40.10">
    <property type="entry name" value="Tetratricopeptide repeat domain"/>
    <property type="match status" value="5"/>
</dbReference>
<name>A0A7I8K2K7_SPIIN</name>